<dbReference type="EMBL" id="VIGW01000005">
    <property type="protein sequence ID" value="TWS19070.1"/>
    <property type="molecule type" value="Genomic_DNA"/>
</dbReference>
<proteinExistence type="predicted"/>
<comment type="caution">
    <text evidence="3">The sequence shown here is derived from an EMBL/GenBank/DDBJ whole genome shotgun (WGS) entry which is preliminary data.</text>
</comment>
<keyword evidence="2" id="KW-0812">Transmembrane</keyword>
<evidence type="ECO:0000256" key="2">
    <source>
        <dbReference type="SAM" id="Phobius"/>
    </source>
</evidence>
<protein>
    <submittedName>
        <fullName evidence="3">Uncharacterized protein</fullName>
    </submittedName>
</protein>
<dbReference type="OrthoDB" id="4377411at2"/>
<name>A0A5C5R7Z0_9ACTN</name>
<accession>A0A5C5R7Z0</accession>
<dbReference type="RefSeq" id="WP_146561098.1">
    <property type="nucleotide sequence ID" value="NZ_VIGW01000005.1"/>
</dbReference>
<reference evidence="3 4" key="1">
    <citation type="submission" date="2019-06" db="EMBL/GenBank/DDBJ databases">
        <title>Tsukamurella conjunctivitidis sp. nov., Tsukamurella assacharolytica sp. nov. and Tsukamurella sputae sp. nov. isolated from patients with conjunctivitis, bacteraemia (lymphoma) and respiratory infection (sputum) in Hong Kong.</title>
        <authorList>
            <person name="Teng J.L.L."/>
            <person name="Lee H.H."/>
            <person name="Fong J.Y.H."/>
            <person name="Fok K.M.N."/>
            <person name="Lau S.K.P."/>
            <person name="Woo P.C.Y."/>
        </authorList>
    </citation>
    <scope>NUCLEOTIDE SEQUENCE [LARGE SCALE GENOMIC DNA]</scope>
    <source>
        <strain evidence="3 4">HKU71</strain>
    </source>
</reference>
<organism evidence="3 4">
    <name type="scientific">Tsukamurella asaccharolytica</name>
    <dbReference type="NCBI Taxonomy" id="2592067"/>
    <lineage>
        <taxon>Bacteria</taxon>
        <taxon>Bacillati</taxon>
        <taxon>Actinomycetota</taxon>
        <taxon>Actinomycetes</taxon>
        <taxon>Mycobacteriales</taxon>
        <taxon>Tsukamurellaceae</taxon>
        <taxon>Tsukamurella</taxon>
    </lineage>
</organism>
<feature type="transmembrane region" description="Helical" evidence="2">
    <location>
        <begin position="67"/>
        <end position="85"/>
    </location>
</feature>
<evidence type="ECO:0000313" key="3">
    <source>
        <dbReference type="EMBL" id="TWS19070.1"/>
    </source>
</evidence>
<feature type="transmembrane region" description="Helical" evidence="2">
    <location>
        <begin position="44"/>
        <end position="61"/>
    </location>
</feature>
<evidence type="ECO:0000313" key="4">
    <source>
        <dbReference type="Proteomes" id="UP000317291"/>
    </source>
</evidence>
<gene>
    <name evidence="3" type="ORF">FK529_11140</name>
</gene>
<keyword evidence="2" id="KW-1133">Transmembrane helix</keyword>
<dbReference type="AlphaFoldDB" id="A0A5C5R7Z0"/>
<keyword evidence="4" id="KW-1185">Reference proteome</keyword>
<sequence length="93" mass="10002">MNANDLHTVHQPDRPQAAPSSTGTPNLLADFIRLGPAPTRAREGAVIVTTVVLLALVVIVLQPPVLLASIISGVAALHLAVRWVLGMRKWDRR</sequence>
<dbReference type="Proteomes" id="UP000317291">
    <property type="component" value="Unassembled WGS sequence"/>
</dbReference>
<keyword evidence="2" id="KW-0472">Membrane</keyword>
<feature type="region of interest" description="Disordered" evidence="1">
    <location>
        <begin position="1"/>
        <end position="24"/>
    </location>
</feature>
<evidence type="ECO:0000256" key="1">
    <source>
        <dbReference type="SAM" id="MobiDB-lite"/>
    </source>
</evidence>